<evidence type="ECO:0000313" key="17">
    <source>
        <dbReference type="Proteomes" id="UP000199075"/>
    </source>
</evidence>
<evidence type="ECO:0000256" key="11">
    <source>
        <dbReference type="PROSITE-ProRule" id="PRU00284"/>
    </source>
</evidence>
<dbReference type="PANTHER" id="PTHR43531:SF7">
    <property type="entry name" value="AEROTAXIS RECEPTOR"/>
    <property type="match status" value="1"/>
</dbReference>
<dbReference type="SUPFAM" id="SSF58104">
    <property type="entry name" value="Methyl-accepting chemotaxis protein (MCP) signaling domain"/>
    <property type="match status" value="1"/>
</dbReference>
<keyword evidence="17" id="KW-1185">Reference proteome</keyword>
<dbReference type="Gene3D" id="1.20.120.30">
    <property type="entry name" value="Aspartate receptor, ligand-binding domain"/>
    <property type="match status" value="1"/>
</dbReference>
<feature type="transmembrane region" description="Helical" evidence="13">
    <location>
        <begin position="12"/>
        <end position="34"/>
    </location>
</feature>
<proteinExistence type="inferred from homology"/>
<evidence type="ECO:0000256" key="1">
    <source>
        <dbReference type="ARBA" id="ARBA00004429"/>
    </source>
</evidence>
<dbReference type="Gene3D" id="1.10.287.950">
    <property type="entry name" value="Methyl-accepting chemotaxis protein"/>
    <property type="match status" value="1"/>
</dbReference>
<dbReference type="GO" id="GO:0005886">
    <property type="term" value="C:plasma membrane"/>
    <property type="evidence" value="ECO:0007669"/>
    <property type="project" value="UniProtKB-SubCell"/>
</dbReference>
<dbReference type="InterPro" id="IPR004089">
    <property type="entry name" value="MCPsignal_dom"/>
</dbReference>
<gene>
    <name evidence="16" type="ORF">SAMN04487957_102229</name>
</gene>
<dbReference type="AlphaFoldDB" id="A0A1H0EX75"/>
<keyword evidence="2" id="KW-1003">Cell membrane</keyword>
<dbReference type="EMBL" id="FNIV01000002">
    <property type="protein sequence ID" value="SDN86961.1"/>
    <property type="molecule type" value="Genomic_DNA"/>
</dbReference>
<keyword evidence="3" id="KW-0488">Methylation</keyword>
<comment type="similarity">
    <text evidence="10">Belongs to the methyl-accepting chemotaxis (MCP) protein family.</text>
</comment>
<dbReference type="GO" id="GO:0004888">
    <property type="term" value="F:transmembrane signaling receptor activity"/>
    <property type="evidence" value="ECO:0007669"/>
    <property type="project" value="InterPro"/>
</dbReference>
<dbReference type="CDD" id="cd11386">
    <property type="entry name" value="MCP_signal"/>
    <property type="match status" value="1"/>
</dbReference>
<evidence type="ECO:0000256" key="8">
    <source>
        <dbReference type="ARBA" id="ARBA00023136"/>
    </source>
</evidence>
<feature type="compositionally biased region" description="Basic and acidic residues" evidence="12">
    <location>
        <begin position="554"/>
        <end position="568"/>
    </location>
</feature>
<keyword evidence="7 13" id="KW-1133">Transmembrane helix</keyword>
<feature type="domain" description="Methyl-accepting transducer" evidence="14">
    <location>
        <begin position="283"/>
        <end position="512"/>
    </location>
</feature>
<dbReference type="PRINTS" id="PR00260">
    <property type="entry name" value="CHEMTRNSDUCR"/>
</dbReference>
<dbReference type="InterPro" id="IPR003660">
    <property type="entry name" value="HAMP_dom"/>
</dbReference>
<dbReference type="Proteomes" id="UP000199075">
    <property type="component" value="Unassembled WGS sequence"/>
</dbReference>
<sequence length="568" mass="61292">MRLLDRLTVRLSWFLVLAAFAMLILGIGALGLFANHQGQQAFDELRRFQVTQNQALNRAYLESLRAQVAMDRAAQLLRSPSFDRPGPVLEQATIHLEESQAAFETFRAMAVPEQVGEPQEAKPQESEDVAVLSQHFRTLLDTGLALQLMMLEEGDVTGYGSGQSRVADYRDDFMQAADAYFARSAAAGEAQAQGFATLSSWLAWALVIGLLLALANVLVVIWGVQVNVLRPLRRLAGHFHAMAEGDLARPIVFRARNEIGQLFSELDAMRRALAATVERLRASSDQVAEGAHGMARSSQELATRTQQQAASLSETATGLEQLTATVGTTTDHLRQVDALAVAASDKARHGSQGVQELTDTLDEVRSRAQRIDEILGLMDGIAFQTNILALNASVEAARAGEAGRGFSVVASEVRELASRSADAAHEIRQLSESVQDSVNRSGRLSDKALSDMAAIIEAIQGVSQLSGDVALAADEQQQGLEQINQAVGQMEDVTQRNASMVEHASVTAALLEEEAGLMQAFAGRFVLSEDVACTPRNTTDDAESVATDASQLTRAEDEEREPKESLAA</sequence>
<feature type="region of interest" description="Disordered" evidence="12">
    <location>
        <begin position="535"/>
        <end position="568"/>
    </location>
</feature>
<keyword evidence="4" id="KW-0145">Chemotaxis</keyword>
<keyword evidence="6 13" id="KW-0812">Transmembrane</keyword>
<evidence type="ECO:0000313" key="16">
    <source>
        <dbReference type="EMBL" id="SDN86961.1"/>
    </source>
</evidence>
<dbReference type="SUPFAM" id="SSF47170">
    <property type="entry name" value="Aspartate receptor, ligand-binding domain"/>
    <property type="match status" value="1"/>
</dbReference>
<dbReference type="InterPro" id="IPR035440">
    <property type="entry name" value="4HB_MCP_dom_sf"/>
</dbReference>
<evidence type="ECO:0000256" key="13">
    <source>
        <dbReference type="SAM" id="Phobius"/>
    </source>
</evidence>
<dbReference type="GO" id="GO:0006935">
    <property type="term" value="P:chemotaxis"/>
    <property type="evidence" value="ECO:0007669"/>
    <property type="project" value="UniProtKB-KW"/>
</dbReference>
<dbReference type="PROSITE" id="PS50885">
    <property type="entry name" value="HAMP"/>
    <property type="match status" value="1"/>
</dbReference>
<accession>A0A1H0EX75</accession>
<dbReference type="CDD" id="cd06225">
    <property type="entry name" value="HAMP"/>
    <property type="match status" value="1"/>
</dbReference>
<evidence type="ECO:0000256" key="12">
    <source>
        <dbReference type="SAM" id="MobiDB-lite"/>
    </source>
</evidence>
<keyword evidence="8 13" id="KW-0472">Membrane</keyword>
<protein>
    <submittedName>
        <fullName evidence="16">Methyl-accepting chemotaxis sensory transducer with TarH sensor</fullName>
    </submittedName>
</protein>
<dbReference type="Pfam" id="PF00672">
    <property type="entry name" value="HAMP"/>
    <property type="match status" value="1"/>
</dbReference>
<evidence type="ECO:0000256" key="9">
    <source>
        <dbReference type="ARBA" id="ARBA00023224"/>
    </source>
</evidence>
<dbReference type="InterPro" id="IPR051310">
    <property type="entry name" value="MCP_chemotaxis"/>
</dbReference>
<reference evidence="17" key="1">
    <citation type="submission" date="2016-10" db="EMBL/GenBank/DDBJ databases">
        <authorList>
            <person name="Varghese N."/>
            <person name="Submissions S."/>
        </authorList>
    </citation>
    <scope>NUCLEOTIDE SEQUENCE [LARGE SCALE GENOMIC DNA]</scope>
    <source>
        <strain evidence="17">CGMCC 1.6444</strain>
    </source>
</reference>
<evidence type="ECO:0000256" key="10">
    <source>
        <dbReference type="ARBA" id="ARBA00029447"/>
    </source>
</evidence>
<keyword evidence="5" id="KW-0997">Cell inner membrane</keyword>
<feature type="compositionally biased region" description="Polar residues" evidence="12">
    <location>
        <begin position="296"/>
        <end position="314"/>
    </location>
</feature>
<dbReference type="InterPro" id="IPR003122">
    <property type="entry name" value="Tar_rcpt_lig-bd"/>
</dbReference>
<evidence type="ECO:0000259" key="15">
    <source>
        <dbReference type="PROSITE" id="PS50885"/>
    </source>
</evidence>
<dbReference type="Pfam" id="PF02203">
    <property type="entry name" value="TarH"/>
    <property type="match status" value="1"/>
</dbReference>
<dbReference type="SMART" id="SM00283">
    <property type="entry name" value="MA"/>
    <property type="match status" value="1"/>
</dbReference>
<dbReference type="STRING" id="419597.SAMN04487957_102229"/>
<comment type="subcellular location">
    <subcellularLocation>
        <location evidence="1">Cell inner membrane</location>
        <topology evidence="1">Multi-pass membrane protein</topology>
    </subcellularLocation>
</comment>
<dbReference type="Pfam" id="PF00015">
    <property type="entry name" value="MCPsignal"/>
    <property type="match status" value="1"/>
</dbReference>
<evidence type="ECO:0000256" key="2">
    <source>
        <dbReference type="ARBA" id="ARBA00022475"/>
    </source>
</evidence>
<dbReference type="SMART" id="SM00304">
    <property type="entry name" value="HAMP"/>
    <property type="match status" value="1"/>
</dbReference>
<dbReference type="PANTHER" id="PTHR43531">
    <property type="entry name" value="PROTEIN ICFG"/>
    <property type="match status" value="1"/>
</dbReference>
<organism evidence="16 17">
    <name type="scientific">Halomonas shengliensis</name>
    <dbReference type="NCBI Taxonomy" id="419597"/>
    <lineage>
        <taxon>Bacteria</taxon>
        <taxon>Pseudomonadati</taxon>
        <taxon>Pseudomonadota</taxon>
        <taxon>Gammaproteobacteria</taxon>
        <taxon>Oceanospirillales</taxon>
        <taxon>Halomonadaceae</taxon>
        <taxon>Halomonas</taxon>
    </lineage>
</organism>
<dbReference type="GO" id="GO:0007165">
    <property type="term" value="P:signal transduction"/>
    <property type="evidence" value="ECO:0007669"/>
    <property type="project" value="UniProtKB-KW"/>
</dbReference>
<name>A0A1H0EX75_9GAMM</name>
<evidence type="ECO:0000256" key="4">
    <source>
        <dbReference type="ARBA" id="ARBA00022500"/>
    </source>
</evidence>
<evidence type="ECO:0000259" key="14">
    <source>
        <dbReference type="PROSITE" id="PS50111"/>
    </source>
</evidence>
<dbReference type="PROSITE" id="PS50111">
    <property type="entry name" value="CHEMOTAXIS_TRANSDUC_2"/>
    <property type="match status" value="1"/>
</dbReference>
<dbReference type="InterPro" id="IPR004090">
    <property type="entry name" value="Chemotax_Me-accpt_rcpt"/>
</dbReference>
<dbReference type="FunFam" id="1.10.287.950:FF:000001">
    <property type="entry name" value="Methyl-accepting chemotaxis sensory transducer"/>
    <property type="match status" value="1"/>
</dbReference>
<evidence type="ECO:0000256" key="6">
    <source>
        <dbReference type="ARBA" id="ARBA00022692"/>
    </source>
</evidence>
<dbReference type="RefSeq" id="WP_176760220.1">
    <property type="nucleotide sequence ID" value="NZ_FNIV01000002.1"/>
</dbReference>
<evidence type="ECO:0000256" key="5">
    <source>
        <dbReference type="ARBA" id="ARBA00022519"/>
    </source>
</evidence>
<feature type="domain" description="HAMP" evidence="15">
    <location>
        <begin position="226"/>
        <end position="278"/>
    </location>
</feature>
<feature type="transmembrane region" description="Helical" evidence="13">
    <location>
        <begin position="201"/>
        <end position="224"/>
    </location>
</feature>
<evidence type="ECO:0000256" key="3">
    <source>
        <dbReference type="ARBA" id="ARBA00022481"/>
    </source>
</evidence>
<evidence type="ECO:0000256" key="7">
    <source>
        <dbReference type="ARBA" id="ARBA00022989"/>
    </source>
</evidence>
<feature type="region of interest" description="Disordered" evidence="12">
    <location>
        <begin position="288"/>
        <end position="314"/>
    </location>
</feature>
<keyword evidence="9 11" id="KW-0807">Transducer</keyword>